<protein>
    <submittedName>
        <fullName evidence="7">FGGY-family carbohydrate kinase</fullName>
    </submittedName>
</protein>
<dbReference type="PANTHER" id="PTHR43095">
    <property type="entry name" value="SUGAR KINASE"/>
    <property type="match status" value="1"/>
</dbReference>
<dbReference type="InterPro" id="IPR018485">
    <property type="entry name" value="FGGY_C"/>
</dbReference>
<comment type="similarity">
    <text evidence="1 4">Belongs to the FGGY kinase family.</text>
</comment>
<evidence type="ECO:0000256" key="1">
    <source>
        <dbReference type="ARBA" id="ARBA00009156"/>
    </source>
</evidence>
<dbReference type="InterPro" id="IPR000577">
    <property type="entry name" value="Carb_kinase_FGGY"/>
</dbReference>
<dbReference type="PANTHER" id="PTHR43095:SF3">
    <property type="entry name" value="L-XYLULOSE_3-KETO-L-GULONATE KINASE"/>
    <property type="match status" value="1"/>
</dbReference>
<dbReference type="GO" id="GO:0016301">
    <property type="term" value="F:kinase activity"/>
    <property type="evidence" value="ECO:0007669"/>
    <property type="project" value="UniProtKB-KW"/>
</dbReference>
<dbReference type="CDD" id="cd07802">
    <property type="entry name" value="ASKHA_NBD_FGGY_EcLyxK-like"/>
    <property type="match status" value="1"/>
</dbReference>
<dbReference type="Gene3D" id="3.30.420.40">
    <property type="match status" value="2"/>
</dbReference>
<sequence>MTKYLLGLDAGSTMTKAVLFDFQGNEIGTARRRNPILFPAPGHTERCPQTMWRDVGEAIQEVLQTLAIDAGDIAAVSVSGYGAGLYLVDRHGQAVRPGIMSTDARSTDVLAHWARDGLSQRNGVRTQQRLWAGQPAGLLHWLARHEPAVVDATHSVLFCKDYLRAQLCGDLSTDVTDAGAGGLIDVVHACYPEAFYDELGLGAWRDKLPRIGACDEVVGKVSAQAAVQTGLRAGTPVVRGMVDVCAAAIASGVARPGQLSVIAGTFSINSTLHAAPRLDTLPLLQMAYPVGELFLATEGSPTSASNFEWYCKSILGPEAVEAAALRGQSIYDVCGERVGQVLQRPNDILFLPFLFGGPSGAPAGFLGLRAEHDGADVVRAIFEGIVFAHKLDIDALLSGSDRAQVQSIRLAGGAARSPVWSQMFADVLGLPVEVTQGGEVGARGTAMCAAVALGLHADFSSAMTHMVRVERAYQPDPARHAAYARKFERFALVARTLAPLWQPAAEPDPAR</sequence>
<dbReference type="RefSeq" id="WP_141287972.1">
    <property type="nucleotide sequence ID" value="NZ_BAAAEW010000024.1"/>
</dbReference>
<feature type="domain" description="Carbohydrate kinase FGGY C-terminal" evidence="6">
    <location>
        <begin position="347"/>
        <end position="453"/>
    </location>
</feature>
<proteinExistence type="inferred from homology"/>
<dbReference type="PIRSF" id="PIRSF000538">
    <property type="entry name" value="GlpK"/>
    <property type="match status" value="1"/>
</dbReference>
<dbReference type="InterPro" id="IPR050406">
    <property type="entry name" value="FGGY_Carb_Kinase"/>
</dbReference>
<name>A0ABN1K7Y0_9BURK</name>
<keyword evidence="8" id="KW-1185">Reference proteome</keyword>
<dbReference type="InterPro" id="IPR018484">
    <property type="entry name" value="FGGY_N"/>
</dbReference>
<feature type="domain" description="Carbohydrate kinase FGGY N-terminal" evidence="5">
    <location>
        <begin position="4"/>
        <end position="249"/>
    </location>
</feature>
<dbReference type="EMBL" id="BAAAEW010000024">
    <property type="protein sequence ID" value="GAA0757711.1"/>
    <property type="molecule type" value="Genomic_DNA"/>
</dbReference>
<accession>A0ABN1K7Y0</accession>
<evidence type="ECO:0000256" key="3">
    <source>
        <dbReference type="ARBA" id="ARBA00022777"/>
    </source>
</evidence>
<evidence type="ECO:0000256" key="4">
    <source>
        <dbReference type="RuleBase" id="RU003733"/>
    </source>
</evidence>
<dbReference type="Pfam" id="PF02782">
    <property type="entry name" value="FGGY_C"/>
    <property type="match status" value="1"/>
</dbReference>
<gene>
    <name evidence="7" type="ORF">GCM10009107_37500</name>
</gene>
<dbReference type="Pfam" id="PF00370">
    <property type="entry name" value="FGGY_N"/>
    <property type="match status" value="1"/>
</dbReference>
<evidence type="ECO:0000313" key="7">
    <source>
        <dbReference type="EMBL" id="GAA0757711.1"/>
    </source>
</evidence>
<comment type="caution">
    <text evidence="7">The sequence shown here is derived from an EMBL/GenBank/DDBJ whole genome shotgun (WGS) entry which is preliminary data.</text>
</comment>
<dbReference type="InterPro" id="IPR018483">
    <property type="entry name" value="Carb_kinase_FGGY_CS"/>
</dbReference>
<evidence type="ECO:0000256" key="2">
    <source>
        <dbReference type="ARBA" id="ARBA00022679"/>
    </source>
</evidence>
<keyword evidence="3 4" id="KW-0418">Kinase</keyword>
<organism evidence="7 8">
    <name type="scientific">Ideonella azotifigens</name>
    <dbReference type="NCBI Taxonomy" id="513160"/>
    <lineage>
        <taxon>Bacteria</taxon>
        <taxon>Pseudomonadati</taxon>
        <taxon>Pseudomonadota</taxon>
        <taxon>Betaproteobacteria</taxon>
        <taxon>Burkholderiales</taxon>
        <taxon>Sphaerotilaceae</taxon>
        <taxon>Ideonella</taxon>
    </lineage>
</organism>
<keyword evidence="2 4" id="KW-0808">Transferase</keyword>
<reference evidence="7 8" key="1">
    <citation type="journal article" date="2019" name="Int. J. Syst. Evol. Microbiol.">
        <title>The Global Catalogue of Microorganisms (GCM) 10K type strain sequencing project: providing services to taxonomists for standard genome sequencing and annotation.</title>
        <authorList>
            <consortium name="The Broad Institute Genomics Platform"/>
            <consortium name="The Broad Institute Genome Sequencing Center for Infectious Disease"/>
            <person name="Wu L."/>
            <person name="Ma J."/>
        </authorList>
    </citation>
    <scope>NUCLEOTIDE SEQUENCE [LARGE SCALE GENOMIC DNA]</scope>
    <source>
        <strain evidence="7 8">JCM 15503</strain>
    </source>
</reference>
<evidence type="ECO:0000259" key="6">
    <source>
        <dbReference type="Pfam" id="PF02782"/>
    </source>
</evidence>
<evidence type="ECO:0000313" key="8">
    <source>
        <dbReference type="Proteomes" id="UP001500279"/>
    </source>
</evidence>
<dbReference type="Proteomes" id="UP001500279">
    <property type="component" value="Unassembled WGS sequence"/>
</dbReference>
<dbReference type="PROSITE" id="PS00445">
    <property type="entry name" value="FGGY_KINASES_2"/>
    <property type="match status" value="1"/>
</dbReference>
<dbReference type="SUPFAM" id="SSF53067">
    <property type="entry name" value="Actin-like ATPase domain"/>
    <property type="match status" value="2"/>
</dbReference>
<evidence type="ECO:0000259" key="5">
    <source>
        <dbReference type="Pfam" id="PF00370"/>
    </source>
</evidence>
<dbReference type="InterPro" id="IPR043129">
    <property type="entry name" value="ATPase_NBD"/>
</dbReference>